<evidence type="ECO:0000256" key="3">
    <source>
        <dbReference type="PROSITE-ProRule" id="PRU00076"/>
    </source>
</evidence>
<protein>
    <submittedName>
        <fullName evidence="7">Uncharacterized protein</fullName>
    </submittedName>
</protein>
<keyword evidence="2 3" id="KW-1015">Disulfide bond</keyword>
<dbReference type="SMART" id="SM00181">
    <property type="entry name" value="EGF"/>
    <property type="match status" value="2"/>
</dbReference>
<feature type="non-terminal residue" evidence="7">
    <location>
        <position position="1"/>
    </location>
</feature>
<dbReference type="SMART" id="SM00321">
    <property type="entry name" value="WSC"/>
    <property type="match status" value="1"/>
</dbReference>
<feature type="domain" description="EGF-like" evidence="5">
    <location>
        <begin position="291"/>
        <end position="322"/>
    </location>
</feature>
<feature type="disulfide bond" evidence="3">
    <location>
        <begin position="312"/>
        <end position="321"/>
    </location>
</feature>
<dbReference type="Pfam" id="PF13385">
    <property type="entry name" value="Laminin_G_3"/>
    <property type="match status" value="1"/>
</dbReference>
<evidence type="ECO:0000313" key="7">
    <source>
        <dbReference type="EMBL" id="KAK3105994.1"/>
    </source>
</evidence>
<dbReference type="AlphaFoldDB" id="A0AA88YJ89"/>
<dbReference type="InterPro" id="IPR000742">
    <property type="entry name" value="EGF"/>
</dbReference>
<keyword evidence="1" id="KW-0677">Repeat</keyword>
<dbReference type="PANTHER" id="PTHR45964:SF5">
    <property type="entry name" value="WSCD FAMILY MEMBER CG9164"/>
    <property type="match status" value="1"/>
</dbReference>
<dbReference type="InterPro" id="IPR002889">
    <property type="entry name" value="WSC_carb-bd"/>
</dbReference>
<evidence type="ECO:0000256" key="2">
    <source>
        <dbReference type="ARBA" id="ARBA00023157"/>
    </source>
</evidence>
<dbReference type="Proteomes" id="UP001186944">
    <property type="component" value="Unassembled WGS sequence"/>
</dbReference>
<evidence type="ECO:0000259" key="6">
    <source>
        <dbReference type="PROSITE" id="PS51212"/>
    </source>
</evidence>
<dbReference type="PROSITE" id="PS50026">
    <property type="entry name" value="EGF_3"/>
    <property type="match status" value="2"/>
</dbReference>
<feature type="domain" description="EGF-like" evidence="5">
    <location>
        <begin position="130"/>
        <end position="167"/>
    </location>
</feature>
<evidence type="ECO:0000313" key="8">
    <source>
        <dbReference type="Proteomes" id="UP001186944"/>
    </source>
</evidence>
<dbReference type="InterPro" id="IPR013806">
    <property type="entry name" value="Kringle-like"/>
</dbReference>
<dbReference type="Gene3D" id="2.60.120.200">
    <property type="match status" value="1"/>
</dbReference>
<feature type="compositionally biased region" description="Gly residues" evidence="4">
    <location>
        <begin position="624"/>
        <end position="653"/>
    </location>
</feature>
<evidence type="ECO:0000256" key="1">
    <source>
        <dbReference type="ARBA" id="ARBA00022737"/>
    </source>
</evidence>
<evidence type="ECO:0000259" key="5">
    <source>
        <dbReference type="PROSITE" id="PS50026"/>
    </source>
</evidence>
<comment type="caution">
    <text evidence="7">The sequence shown here is derived from an EMBL/GenBank/DDBJ whole genome shotgun (WGS) entry which is preliminary data.</text>
</comment>
<dbReference type="PROSITE" id="PS00022">
    <property type="entry name" value="EGF_1"/>
    <property type="match status" value="2"/>
</dbReference>
<dbReference type="EMBL" id="VSWD01000003">
    <property type="protein sequence ID" value="KAK3105994.1"/>
    <property type="molecule type" value="Genomic_DNA"/>
</dbReference>
<dbReference type="SUPFAM" id="SSF49899">
    <property type="entry name" value="Concanavalin A-like lectins/glucanases"/>
    <property type="match status" value="1"/>
</dbReference>
<dbReference type="PANTHER" id="PTHR45964">
    <property type="entry name" value="WSCD FAMILY MEMBER CG9164"/>
    <property type="match status" value="1"/>
</dbReference>
<dbReference type="Gene3D" id="2.10.25.10">
    <property type="entry name" value="Laminin"/>
    <property type="match status" value="1"/>
</dbReference>
<dbReference type="PROSITE" id="PS01186">
    <property type="entry name" value="EGF_2"/>
    <property type="match status" value="2"/>
</dbReference>
<dbReference type="SUPFAM" id="SSF57440">
    <property type="entry name" value="Kringle-like"/>
    <property type="match status" value="1"/>
</dbReference>
<dbReference type="InterPro" id="IPR051589">
    <property type="entry name" value="Sialate-O-sulfotransferase"/>
</dbReference>
<feature type="disulfide bond" evidence="3">
    <location>
        <begin position="157"/>
        <end position="166"/>
    </location>
</feature>
<gene>
    <name evidence="7" type="ORF">FSP39_010464</name>
</gene>
<reference evidence="7" key="1">
    <citation type="submission" date="2019-08" db="EMBL/GenBank/DDBJ databases">
        <title>The improved chromosome-level genome for the pearl oyster Pinctada fucata martensii using PacBio sequencing and Hi-C.</title>
        <authorList>
            <person name="Zheng Z."/>
        </authorList>
    </citation>
    <scope>NUCLEOTIDE SEQUENCE</scope>
    <source>
        <strain evidence="7">ZZ-2019</strain>
        <tissue evidence="7">Adductor muscle</tissue>
    </source>
</reference>
<evidence type="ECO:0000256" key="4">
    <source>
        <dbReference type="SAM" id="MobiDB-lite"/>
    </source>
</evidence>
<organism evidence="7 8">
    <name type="scientific">Pinctada imbricata</name>
    <name type="common">Atlantic pearl-oyster</name>
    <name type="synonym">Pinctada martensii</name>
    <dbReference type="NCBI Taxonomy" id="66713"/>
    <lineage>
        <taxon>Eukaryota</taxon>
        <taxon>Metazoa</taxon>
        <taxon>Spiralia</taxon>
        <taxon>Lophotrochozoa</taxon>
        <taxon>Mollusca</taxon>
        <taxon>Bivalvia</taxon>
        <taxon>Autobranchia</taxon>
        <taxon>Pteriomorphia</taxon>
        <taxon>Pterioida</taxon>
        <taxon>Pterioidea</taxon>
        <taxon>Pteriidae</taxon>
        <taxon>Pinctada</taxon>
    </lineage>
</organism>
<keyword evidence="3" id="KW-0245">EGF-like domain</keyword>
<dbReference type="SUPFAM" id="SSF57196">
    <property type="entry name" value="EGF/Laminin"/>
    <property type="match status" value="1"/>
</dbReference>
<accession>A0AA88YJ89</accession>
<feature type="region of interest" description="Disordered" evidence="4">
    <location>
        <begin position="597"/>
        <end position="653"/>
    </location>
</feature>
<sequence length="653" mass="68523">YNKFSAYIGCFVDASDRLLPSAFTDSKQMTVEYCTNYCNGRGFKYAGVQFYSQCFCGDNYLKHIQTANSACNTPCRGNPAQKCGGTWRISVYGTGLPQAIAGKCGGYPGQCFPALKSNPQTEALTVQIISTHPCLNNPCKYEGKCVAITASDFRCVCHDGYSGTLCDRPKESIILGGAACPPGMQAEKCNCAKRTCTGAKFVGDNCVTPTGLPRVVCRIGDPGHVILYNINTDVGVRSVTCPKGSEMTGCSYWDRSQHKIGDGEPDVTRYQTGQCSISPGCQNCTMQARCKKYDCGCKNNGHCNKVTGTCACPDGYYGQKCESFDYCTFYTNQTGQPACGDGGQCTAIPQNDVLASRGDQRGSYCIFPFTYNGTQFGSCVSDNEVGPPFACGSKFDGSKLSYVDLGQWSPGPVYTIAAWVRPGIADGNRRTIIGGVGACKDFGIYHFQTFWAYYKGVDDSCTRGINSGVQIVVGEWYLVAVVGNNTHITFYVNGKAQSVSSDALNGGLVGHWELGESLPPLCKGTDHGGADWIPADGDVLTGVHCNISRFYIPRDVSVLVKPYKRGGNSGGLLDILAQDIEIDGILDGSGAGYSGGLSPSGAGSDGIQGDSYSGAGGARTADNRGGGGGGAGGGSRADGSGKPGGGGGYGTVG</sequence>
<dbReference type="InterPro" id="IPR013320">
    <property type="entry name" value="ConA-like_dom_sf"/>
</dbReference>
<proteinExistence type="predicted"/>
<keyword evidence="8" id="KW-1185">Reference proteome</keyword>
<dbReference type="Pfam" id="PF01822">
    <property type="entry name" value="WSC"/>
    <property type="match status" value="1"/>
</dbReference>
<dbReference type="PROSITE" id="PS51212">
    <property type="entry name" value="WSC"/>
    <property type="match status" value="1"/>
</dbReference>
<feature type="domain" description="WSC" evidence="6">
    <location>
        <begin position="4"/>
        <end position="95"/>
    </location>
</feature>
<comment type="caution">
    <text evidence="3">Lacks conserved residue(s) required for the propagation of feature annotation.</text>
</comment>
<name>A0AA88YJ89_PINIB</name>